<feature type="domain" description="C2" evidence="1">
    <location>
        <begin position="1"/>
        <end position="100"/>
    </location>
</feature>
<proteinExistence type="predicted"/>
<sequence length="119" mass="13982">MFGMEKKPKDEQNEERAFESQVVYIENTEKKFHTTSIKKQTNNPTFEESFTFQLPKHDLANQIMRLDVLSIEKTKRTLLIGFITCPLNILTRTETLWRPLRIARDLQLGEGSNTSLFYL</sequence>
<reference evidence="2 3" key="2">
    <citation type="submission" date="2018-11" db="EMBL/GenBank/DDBJ databases">
        <authorList>
            <consortium name="Pathogen Informatics"/>
        </authorList>
    </citation>
    <scope>NUCLEOTIDE SEQUENCE [LARGE SCALE GENOMIC DNA]</scope>
</reference>
<protein>
    <submittedName>
        <fullName evidence="4">C2 domain-containing protein</fullName>
    </submittedName>
</protein>
<dbReference type="Proteomes" id="UP000278807">
    <property type="component" value="Unassembled WGS sequence"/>
</dbReference>
<dbReference type="PROSITE" id="PS50004">
    <property type="entry name" value="C2"/>
    <property type="match status" value="1"/>
</dbReference>
<dbReference type="GO" id="GO:0005509">
    <property type="term" value="F:calcium ion binding"/>
    <property type="evidence" value="ECO:0007669"/>
    <property type="project" value="TreeGrafter"/>
</dbReference>
<dbReference type="GO" id="GO:0000149">
    <property type="term" value="F:SNARE binding"/>
    <property type="evidence" value="ECO:0007669"/>
    <property type="project" value="TreeGrafter"/>
</dbReference>
<dbReference type="SUPFAM" id="SSF49562">
    <property type="entry name" value="C2 domain (Calcium/lipid-binding domain, CaLB)"/>
    <property type="match status" value="1"/>
</dbReference>
<dbReference type="AlphaFoldDB" id="A0A0R3TF42"/>
<dbReference type="EMBL" id="UZAE01005189">
    <property type="protein sequence ID" value="VDO01539.1"/>
    <property type="molecule type" value="Genomic_DNA"/>
</dbReference>
<dbReference type="GO" id="GO:0005886">
    <property type="term" value="C:plasma membrane"/>
    <property type="evidence" value="ECO:0007669"/>
    <property type="project" value="TreeGrafter"/>
</dbReference>
<evidence type="ECO:0000259" key="1">
    <source>
        <dbReference type="PROSITE" id="PS50004"/>
    </source>
</evidence>
<dbReference type="GO" id="GO:0070382">
    <property type="term" value="C:exocytic vesicle"/>
    <property type="evidence" value="ECO:0007669"/>
    <property type="project" value="TreeGrafter"/>
</dbReference>
<dbReference type="WBParaSite" id="HNAJ_0000568101-mRNA-1">
    <property type="protein sequence ID" value="HNAJ_0000568101-mRNA-1"/>
    <property type="gene ID" value="HNAJ_0000568101"/>
</dbReference>
<dbReference type="GO" id="GO:0001786">
    <property type="term" value="F:phosphatidylserine binding"/>
    <property type="evidence" value="ECO:0007669"/>
    <property type="project" value="TreeGrafter"/>
</dbReference>
<reference evidence="4" key="1">
    <citation type="submission" date="2017-02" db="UniProtKB">
        <authorList>
            <consortium name="WormBaseParasite"/>
        </authorList>
    </citation>
    <scope>IDENTIFICATION</scope>
</reference>
<dbReference type="Gene3D" id="2.60.40.150">
    <property type="entry name" value="C2 domain"/>
    <property type="match status" value="1"/>
</dbReference>
<dbReference type="GO" id="GO:0005544">
    <property type="term" value="F:calcium-dependent phospholipid binding"/>
    <property type="evidence" value="ECO:0007669"/>
    <property type="project" value="TreeGrafter"/>
</dbReference>
<keyword evidence="3" id="KW-1185">Reference proteome</keyword>
<dbReference type="InterPro" id="IPR000008">
    <property type="entry name" value="C2_dom"/>
</dbReference>
<name>A0A0R3TF42_RODNA</name>
<gene>
    <name evidence="2" type="ORF">HNAJ_LOCUS5679</name>
</gene>
<dbReference type="GO" id="GO:0017156">
    <property type="term" value="P:calcium-ion regulated exocytosis"/>
    <property type="evidence" value="ECO:0007669"/>
    <property type="project" value="TreeGrafter"/>
</dbReference>
<dbReference type="Pfam" id="PF00168">
    <property type="entry name" value="C2"/>
    <property type="match status" value="1"/>
</dbReference>
<organism evidence="4">
    <name type="scientific">Rodentolepis nana</name>
    <name type="common">Dwarf tapeworm</name>
    <name type="synonym">Hymenolepis nana</name>
    <dbReference type="NCBI Taxonomy" id="102285"/>
    <lineage>
        <taxon>Eukaryota</taxon>
        <taxon>Metazoa</taxon>
        <taxon>Spiralia</taxon>
        <taxon>Lophotrochozoa</taxon>
        <taxon>Platyhelminthes</taxon>
        <taxon>Cestoda</taxon>
        <taxon>Eucestoda</taxon>
        <taxon>Cyclophyllidea</taxon>
        <taxon>Hymenolepididae</taxon>
        <taxon>Rodentolepis</taxon>
    </lineage>
</organism>
<dbReference type="STRING" id="102285.A0A0R3TF42"/>
<dbReference type="OrthoDB" id="10259057at2759"/>
<evidence type="ECO:0000313" key="2">
    <source>
        <dbReference type="EMBL" id="VDO01539.1"/>
    </source>
</evidence>
<evidence type="ECO:0000313" key="3">
    <source>
        <dbReference type="Proteomes" id="UP000278807"/>
    </source>
</evidence>
<dbReference type="InterPro" id="IPR035892">
    <property type="entry name" value="C2_domain_sf"/>
</dbReference>
<dbReference type="PANTHER" id="PTHR10024">
    <property type="entry name" value="SYNAPTOTAGMIN"/>
    <property type="match status" value="1"/>
</dbReference>
<accession>A0A0R3TF42</accession>
<evidence type="ECO:0000313" key="4">
    <source>
        <dbReference type="WBParaSite" id="HNAJ_0000568101-mRNA-1"/>
    </source>
</evidence>
<dbReference type="GO" id="GO:0030276">
    <property type="term" value="F:clathrin binding"/>
    <property type="evidence" value="ECO:0007669"/>
    <property type="project" value="TreeGrafter"/>
</dbReference>